<gene>
    <name evidence="4" type="ORF">MCHLO_16921</name>
</gene>
<evidence type="ECO:0000259" key="3">
    <source>
        <dbReference type="PROSITE" id="PS50174"/>
    </source>
</evidence>
<evidence type="ECO:0000259" key="2">
    <source>
        <dbReference type="PROSITE" id="PS50006"/>
    </source>
</evidence>
<dbReference type="SMART" id="SM00443">
    <property type="entry name" value="G_patch"/>
    <property type="match status" value="1"/>
</dbReference>
<dbReference type="SUPFAM" id="SSF49879">
    <property type="entry name" value="SMAD/FHA domain"/>
    <property type="match status" value="1"/>
</dbReference>
<accession>A0ABQ0MC11</accession>
<dbReference type="InterPro" id="IPR000253">
    <property type="entry name" value="FHA_dom"/>
</dbReference>
<reference evidence="4" key="1">
    <citation type="submission" date="2014-09" db="EMBL/GenBank/DDBJ databases">
        <title>Genome sequence of the luminous mushroom Mycena chlorophos for searching fungal bioluminescence genes.</title>
        <authorList>
            <person name="Tanaka Y."/>
            <person name="Kasuga D."/>
            <person name="Oba Y."/>
            <person name="Hase S."/>
            <person name="Sato K."/>
            <person name="Oba Y."/>
            <person name="Sakakibara Y."/>
        </authorList>
    </citation>
    <scope>NUCLEOTIDE SEQUENCE</scope>
</reference>
<evidence type="ECO:0000256" key="1">
    <source>
        <dbReference type="SAM" id="MobiDB-lite"/>
    </source>
</evidence>
<keyword evidence="5" id="KW-1185">Reference proteome</keyword>
<dbReference type="PANTHER" id="PTHR23106">
    <property type="entry name" value="ANGIOGENIC FACTOR WITH G PATCH AND FHA DOMAINS 1"/>
    <property type="match status" value="1"/>
</dbReference>
<feature type="domain" description="FHA" evidence="2">
    <location>
        <begin position="54"/>
        <end position="104"/>
    </location>
</feature>
<feature type="region of interest" description="Disordered" evidence="1">
    <location>
        <begin position="215"/>
        <end position="247"/>
    </location>
</feature>
<dbReference type="PROSITE" id="PS50174">
    <property type="entry name" value="G_PATCH"/>
    <property type="match status" value="1"/>
</dbReference>
<dbReference type="Gene3D" id="2.60.200.20">
    <property type="match status" value="1"/>
</dbReference>
<evidence type="ECO:0008006" key="6">
    <source>
        <dbReference type="Google" id="ProtNLM"/>
    </source>
</evidence>
<feature type="domain" description="G-patch" evidence="3">
    <location>
        <begin position="252"/>
        <end position="302"/>
    </location>
</feature>
<dbReference type="PANTHER" id="PTHR23106:SF24">
    <property type="entry name" value="ANGIOGENIC FACTOR WITH G PATCH AND FHA DOMAINS 1"/>
    <property type="match status" value="1"/>
</dbReference>
<dbReference type="InterPro" id="IPR008984">
    <property type="entry name" value="SMAD_FHA_dom_sf"/>
</dbReference>
<evidence type="ECO:0000313" key="4">
    <source>
        <dbReference type="EMBL" id="GAT60827.1"/>
    </source>
</evidence>
<dbReference type="InterPro" id="IPR053027">
    <property type="entry name" value="AGGF1"/>
</dbReference>
<dbReference type="InterPro" id="IPR000467">
    <property type="entry name" value="G_patch_dom"/>
</dbReference>
<dbReference type="EMBL" id="DF849967">
    <property type="protein sequence ID" value="GAT60827.1"/>
    <property type="molecule type" value="Genomic_DNA"/>
</dbReference>
<dbReference type="PROSITE" id="PS50006">
    <property type="entry name" value="FHA_DOMAIN"/>
    <property type="match status" value="1"/>
</dbReference>
<feature type="region of interest" description="Disordered" evidence="1">
    <location>
        <begin position="1"/>
        <end position="22"/>
    </location>
</feature>
<dbReference type="Proteomes" id="UP000815677">
    <property type="component" value="Unassembled WGS sequence"/>
</dbReference>
<organism evidence="4 5">
    <name type="scientific">Mycena chlorophos</name>
    <name type="common">Agaric fungus</name>
    <name type="synonym">Agaricus chlorophos</name>
    <dbReference type="NCBI Taxonomy" id="658473"/>
    <lineage>
        <taxon>Eukaryota</taxon>
        <taxon>Fungi</taxon>
        <taxon>Dikarya</taxon>
        <taxon>Basidiomycota</taxon>
        <taxon>Agaricomycotina</taxon>
        <taxon>Agaricomycetes</taxon>
        <taxon>Agaricomycetidae</taxon>
        <taxon>Agaricales</taxon>
        <taxon>Marasmiineae</taxon>
        <taxon>Mycenaceae</taxon>
        <taxon>Mycena</taxon>
    </lineage>
</organism>
<sequence>MDEVPTDYDPSFEWPGPEEEPVGSPPLLLRLLALRTSVLLPNQTLVVAEHHTELQFGRDAPPSNEIARVRLKEMEVSKLHATVYWDSDDQRWAIVDMGSVHGTFHQSQSSNATRLSPARVASAPRQLEHFDAFAIGSTTFLVHIHQAEPCDECIANDNAIPLLHTPRRPASNGYLPSRDSKTALATLKQQLLAGPGPIRTHSDYVDRSARRRALQTTSRYDAPGTEAPPLREQPPMESWEPPPVVRSQPLAASNIGHKLLVAQGWTPGAALGIEEEDGRVRLRTPLEVESTSNRAGLGYVIL</sequence>
<dbReference type="Pfam" id="PF00498">
    <property type="entry name" value="FHA"/>
    <property type="match status" value="1"/>
</dbReference>
<proteinExistence type="predicted"/>
<dbReference type="Pfam" id="PF01585">
    <property type="entry name" value="G-patch"/>
    <property type="match status" value="1"/>
</dbReference>
<name>A0ABQ0MC11_MYCCL</name>
<protein>
    <recommendedName>
        <fullName evidence="6">FHA domain-containing protein</fullName>
    </recommendedName>
</protein>
<evidence type="ECO:0000313" key="5">
    <source>
        <dbReference type="Proteomes" id="UP000815677"/>
    </source>
</evidence>